<protein>
    <submittedName>
        <fullName evidence="1">Uncharacterized protein</fullName>
    </submittedName>
</protein>
<accession>A0A167VVU0</accession>
<evidence type="ECO:0000313" key="1">
    <source>
        <dbReference type="EMBL" id="KZP05425.1"/>
    </source>
</evidence>
<dbReference type="AlphaFoldDB" id="A0A167VVU0"/>
<organism evidence="1">
    <name type="scientific">Athelia psychrophila</name>
    <dbReference type="NCBI Taxonomy" id="1759441"/>
    <lineage>
        <taxon>Eukaryota</taxon>
        <taxon>Fungi</taxon>
        <taxon>Dikarya</taxon>
        <taxon>Basidiomycota</taxon>
        <taxon>Agaricomycotina</taxon>
        <taxon>Agaricomycetes</taxon>
        <taxon>Agaricomycetidae</taxon>
        <taxon>Atheliales</taxon>
        <taxon>Atheliaceae</taxon>
        <taxon>Athelia</taxon>
    </lineage>
</organism>
<gene>
    <name evidence="1" type="ORF">FIBSPDRAFT_903505</name>
</gene>
<name>A0A167VVU0_9AGAM</name>
<dbReference type="EMBL" id="KV417839">
    <property type="protein sequence ID" value="KZP05425.1"/>
    <property type="molecule type" value="Genomic_DNA"/>
</dbReference>
<reference evidence="1" key="1">
    <citation type="journal article" date="2016" name="Mol. Biol. Evol.">
        <title>Comparative Genomics of Early-Diverging Mushroom-Forming Fungi Provides Insights into the Origins of Lignocellulose Decay Capabilities.</title>
        <authorList>
            <person name="Nagy L.G."/>
            <person name="Riley R."/>
            <person name="Tritt A."/>
            <person name="Adam C."/>
            <person name="Daum C."/>
            <person name="Floudas D."/>
            <person name="Sun H."/>
            <person name="Yadav J.S."/>
            <person name="Pangilinan J."/>
            <person name="Larsson K.H."/>
            <person name="Matsuura K."/>
            <person name="Barry K."/>
            <person name="Labutti K."/>
            <person name="Kuo R."/>
            <person name="Ohm R.A."/>
            <person name="Bhattacharya S.S."/>
            <person name="Shirouzu T."/>
            <person name="Yoshinaga Y."/>
            <person name="Martin F.M."/>
            <person name="Grigoriev I.V."/>
            <person name="Hibbett D.S."/>
        </authorList>
    </citation>
    <scope>NUCLEOTIDE SEQUENCE [LARGE SCALE GENOMIC DNA]</scope>
    <source>
        <strain evidence="1">CBS 109695</strain>
    </source>
</reference>
<sequence>MCEREGHWTSMTEHNLNEKATLESGRHMFSYDLICVNVPMEAAQHYENSSKGLTRGQRDIEGGVRIKRTRKLDKWTLVVLSVDISRGKPSSDIVNDIYHLPTSSMVRTCCGAIKIDSGWQIAGCDTAALPPREWTKVITGRFRTCSKVLARSETWQTGTEDYVEVVACREPSEAPIKHRSGSQSTYTFGAGDQTGRGLIDDANSIGAMVALLRGERDSRTGASGKDG</sequence>
<proteinExistence type="predicted"/>